<dbReference type="eggNOG" id="KOG3528">
    <property type="taxonomic scope" value="Eukaryota"/>
</dbReference>
<accession>T1HUD3</accession>
<dbReference type="PROSITE" id="PS50106">
    <property type="entry name" value="PDZ"/>
    <property type="match status" value="1"/>
</dbReference>
<keyword evidence="2" id="KW-1185">Reference proteome</keyword>
<dbReference type="GO" id="GO:0016020">
    <property type="term" value="C:membrane"/>
    <property type="evidence" value="ECO:0007669"/>
    <property type="project" value="TreeGrafter"/>
</dbReference>
<dbReference type="Gene3D" id="2.30.42.10">
    <property type="match status" value="1"/>
</dbReference>
<dbReference type="InterPro" id="IPR001478">
    <property type="entry name" value="PDZ"/>
</dbReference>
<name>T1HUD3_RHOPR</name>
<dbReference type="Proteomes" id="UP000015103">
    <property type="component" value="Unassembled WGS sequence"/>
</dbReference>
<dbReference type="STRING" id="13249.T1HUD3"/>
<evidence type="ECO:0000313" key="1">
    <source>
        <dbReference type="EnsemblMetazoa" id="RPRC007653-PA"/>
    </source>
</evidence>
<dbReference type="PANTHER" id="PTHR16528:SF2">
    <property type="entry name" value="GOLGI-ASSOCIATED PDZ AND COILED-COIL MOTIF-CONTAINING PROTEIN"/>
    <property type="match status" value="1"/>
</dbReference>
<evidence type="ECO:0000313" key="2">
    <source>
        <dbReference type="Proteomes" id="UP000015103"/>
    </source>
</evidence>
<dbReference type="InterPro" id="IPR038879">
    <property type="entry name" value="GOPC"/>
</dbReference>
<organism evidence="1 2">
    <name type="scientific">Rhodnius prolixus</name>
    <name type="common">Triatomid bug</name>
    <dbReference type="NCBI Taxonomy" id="13249"/>
    <lineage>
        <taxon>Eukaryota</taxon>
        <taxon>Metazoa</taxon>
        <taxon>Ecdysozoa</taxon>
        <taxon>Arthropoda</taxon>
        <taxon>Hexapoda</taxon>
        <taxon>Insecta</taxon>
        <taxon>Pterygota</taxon>
        <taxon>Neoptera</taxon>
        <taxon>Paraneoptera</taxon>
        <taxon>Hemiptera</taxon>
        <taxon>Heteroptera</taxon>
        <taxon>Panheteroptera</taxon>
        <taxon>Cimicomorpha</taxon>
        <taxon>Reduviidae</taxon>
        <taxon>Triatominae</taxon>
        <taxon>Rhodnius</taxon>
    </lineage>
</organism>
<dbReference type="AlphaFoldDB" id="T1HUD3"/>
<dbReference type="EMBL" id="ACPB03025163">
    <property type="status" value="NOT_ANNOTATED_CDS"/>
    <property type="molecule type" value="Genomic_DNA"/>
</dbReference>
<dbReference type="EMBL" id="ACPB03025162">
    <property type="status" value="NOT_ANNOTATED_CDS"/>
    <property type="molecule type" value="Genomic_DNA"/>
</dbReference>
<protein>
    <submittedName>
        <fullName evidence="1">PDZ domain-containing protein</fullName>
    </submittedName>
</protein>
<dbReference type="VEuPathDB" id="VectorBase:RPRC007653"/>
<dbReference type="EMBL" id="ACPB03025164">
    <property type="status" value="NOT_ANNOTATED_CDS"/>
    <property type="molecule type" value="Genomic_DNA"/>
</dbReference>
<sequence length="361" mass="40635">MAVTAMSFRWLDLLEKEFDKAYVDLDILIGELDSDEPEMVYAARQKMSTLSSCFAQLTHKAQTIFQNNAKVEAELVDMRSCLVDLETRNDELTEELHKVLVQVHKSQLQQKNKEEGTNIATSLNKALAERSPTHRAAHSGKFNIDKLIRHLENWKKRLEIENESLRATIATLQAEVCGARLSARYLDKELAGRIQQLQLVGRTDMVAAVRDRLWAQLEAEILVQRQKTVVRAVRQNDARTPCVDIFNTPRTVVLKRDNDSIEPLIKICMKRILYNRDNCESSCVVTNGGGREHGVPILISELEPGGGTEQLYVGDAILSVNGIDLTQVSHNDAVKILSNQVGEVKLKVKYVGQDETEDDSD</sequence>
<dbReference type="GO" id="GO:2000009">
    <property type="term" value="P:negative regulation of protein localization to cell surface"/>
    <property type="evidence" value="ECO:0007669"/>
    <property type="project" value="TreeGrafter"/>
</dbReference>
<dbReference type="EMBL" id="ACPB03025165">
    <property type="status" value="NOT_ANNOTATED_CDS"/>
    <property type="molecule type" value="Genomic_DNA"/>
</dbReference>
<dbReference type="EnsemblMetazoa" id="RPRC007653-RA">
    <property type="protein sequence ID" value="RPRC007653-PA"/>
    <property type="gene ID" value="RPRC007653"/>
</dbReference>
<dbReference type="InterPro" id="IPR036034">
    <property type="entry name" value="PDZ_sf"/>
</dbReference>
<dbReference type="HOGENOM" id="CLU_045744_0_0_1"/>
<proteinExistence type="predicted"/>
<dbReference type="GO" id="GO:0044325">
    <property type="term" value="F:transmembrane transporter binding"/>
    <property type="evidence" value="ECO:0007669"/>
    <property type="project" value="TreeGrafter"/>
</dbReference>
<dbReference type="InParanoid" id="T1HUD3"/>
<dbReference type="SUPFAM" id="SSF50156">
    <property type="entry name" value="PDZ domain-like"/>
    <property type="match status" value="1"/>
</dbReference>
<dbReference type="GO" id="GO:0030140">
    <property type="term" value="C:trans-Golgi network transport vesicle"/>
    <property type="evidence" value="ECO:0007669"/>
    <property type="project" value="TreeGrafter"/>
</dbReference>
<reference evidence="1" key="1">
    <citation type="submission" date="2015-05" db="UniProtKB">
        <authorList>
            <consortium name="EnsemblMetazoa"/>
        </authorList>
    </citation>
    <scope>IDENTIFICATION</scope>
</reference>
<dbReference type="Pfam" id="PF00595">
    <property type="entry name" value="PDZ"/>
    <property type="match status" value="1"/>
</dbReference>
<dbReference type="PANTHER" id="PTHR16528">
    <property type="entry name" value="GOLGI-ASSOCIATED PDZ AND COILED-COIL MOTIF-CONTAINING"/>
    <property type="match status" value="1"/>
</dbReference>
<dbReference type="OMA" id="QCNLRQE"/>
<dbReference type="GO" id="GO:0005794">
    <property type="term" value="C:Golgi apparatus"/>
    <property type="evidence" value="ECO:0007669"/>
    <property type="project" value="InterPro"/>
</dbReference>
<dbReference type="SMART" id="SM00228">
    <property type="entry name" value="PDZ"/>
    <property type="match status" value="1"/>
</dbReference>
<dbReference type="EMBL" id="ACPB03025161">
    <property type="status" value="NOT_ANNOTATED_CDS"/>
    <property type="molecule type" value="Genomic_DNA"/>
</dbReference>